<dbReference type="FunFam" id="3.30.70.980:FF:000002">
    <property type="entry name" value="Probable transcriptional regulatory protein YebC"/>
    <property type="match status" value="1"/>
</dbReference>
<dbReference type="SUPFAM" id="SSF75625">
    <property type="entry name" value="YebC-like"/>
    <property type="match status" value="1"/>
</dbReference>
<dbReference type="InterPro" id="IPR048300">
    <property type="entry name" value="TACO1_YebC-like_2nd/3rd_dom"/>
</dbReference>
<comment type="similarity">
    <text evidence="1 6">Belongs to the TACO1 family.</text>
</comment>
<accession>A0A1G8N6C8</accession>
<protein>
    <recommendedName>
        <fullName evidence="6">Probable transcriptional regulatory protein SAMN05216352_111124</fullName>
    </recommendedName>
</protein>
<dbReference type="FunFam" id="1.10.10.200:FF:000002">
    <property type="entry name" value="Probable transcriptional regulatory protein CLM62_37755"/>
    <property type="match status" value="1"/>
</dbReference>
<dbReference type="Gene3D" id="1.10.10.200">
    <property type="match status" value="1"/>
</dbReference>
<dbReference type="GO" id="GO:0005829">
    <property type="term" value="C:cytosol"/>
    <property type="evidence" value="ECO:0007669"/>
    <property type="project" value="TreeGrafter"/>
</dbReference>
<keyword evidence="3 6" id="KW-0805">Transcription regulation</keyword>
<dbReference type="Proteomes" id="UP000199017">
    <property type="component" value="Unassembled WGS sequence"/>
</dbReference>
<dbReference type="NCBIfam" id="TIGR01033">
    <property type="entry name" value="YebC/PmpR family DNA-binding transcriptional regulator"/>
    <property type="match status" value="1"/>
</dbReference>
<dbReference type="STRING" id="930129.SAMN05216352_111124"/>
<dbReference type="NCBIfam" id="NF001030">
    <property type="entry name" value="PRK00110.1"/>
    <property type="match status" value="1"/>
</dbReference>
<evidence type="ECO:0000256" key="1">
    <source>
        <dbReference type="ARBA" id="ARBA00008724"/>
    </source>
</evidence>
<dbReference type="GO" id="GO:0006355">
    <property type="term" value="P:regulation of DNA-templated transcription"/>
    <property type="evidence" value="ECO:0007669"/>
    <property type="project" value="UniProtKB-UniRule"/>
</dbReference>
<feature type="domain" description="TACO1/YebC-like second and third" evidence="7">
    <location>
        <begin position="82"/>
        <end position="238"/>
    </location>
</feature>
<evidence type="ECO:0000256" key="6">
    <source>
        <dbReference type="HAMAP-Rule" id="MF_00693"/>
    </source>
</evidence>
<evidence type="ECO:0000259" key="7">
    <source>
        <dbReference type="Pfam" id="PF01709"/>
    </source>
</evidence>
<evidence type="ECO:0000313" key="10">
    <source>
        <dbReference type="Proteomes" id="UP000199017"/>
    </source>
</evidence>
<evidence type="ECO:0000256" key="3">
    <source>
        <dbReference type="ARBA" id="ARBA00023015"/>
    </source>
</evidence>
<dbReference type="OrthoDB" id="9781053at2"/>
<dbReference type="PANTHER" id="PTHR12532:SF6">
    <property type="entry name" value="TRANSCRIPTIONAL REGULATORY PROTEIN YEBC-RELATED"/>
    <property type="match status" value="1"/>
</dbReference>
<sequence>MAGHSKWHNIKRRKESQDAKRAKIFTKLSKEIFAAVRESGTDPNTNLRLRMALTKAKAENIPNDNIERTIKKAAGESGSVQYEEITYEGYGPGGAAVMVQALTDNKNRSAADIRHAFTKHGGNLGENGCVSFLFDKKGQLIISRTEDINEDELMLEAIEAGAEEFESDKENFFIQTAPEEFENVKQALEENNFRFSKAEVTMIPQTYAEVTDEHAEKMLKMIDALEDNDDVQSVYHNFEINEEQLSRVAYE</sequence>
<dbReference type="Pfam" id="PF01709">
    <property type="entry name" value="Transcrip_reg"/>
    <property type="match status" value="1"/>
</dbReference>
<dbReference type="InterPro" id="IPR049083">
    <property type="entry name" value="TACO1_YebC_N"/>
</dbReference>
<reference evidence="9 10" key="1">
    <citation type="submission" date="2016-10" db="EMBL/GenBank/DDBJ databases">
        <authorList>
            <person name="de Groot N.N."/>
        </authorList>
    </citation>
    <scope>NUCLEOTIDE SEQUENCE [LARGE SCALE GENOMIC DNA]</scope>
    <source>
        <strain evidence="10">P4B,CCM 7963,CECT 7998,DSM 25260,IBRC-M 10614,KCTC 13821</strain>
    </source>
</reference>
<comment type="subcellular location">
    <subcellularLocation>
        <location evidence="6">Cytoplasm</location>
    </subcellularLocation>
</comment>
<keyword evidence="10" id="KW-1185">Reference proteome</keyword>
<evidence type="ECO:0000259" key="8">
    <source>
        <dbReference type="Pfam" id="PF20772"/>
    </source>
</evidence>
<dbReference type="InterPro" id="IPR002876">
    <property type="entry name" value="Transcrip_reg_TACO1-like"/>
</dbReference>
<dbReference type="GO" id="GO:0003677">
    <property type="term" value="F:DNA binding"/>
    <property type="evidence" value="ECO:0007669"/>
    <property type="project" value="UniProtKB-UniRule"/>
</dbReference>
<dbReference type="Gene3D" id="3.30.70.980">
    <property type="match status" value="2"/>
</dbReference>
<dbReference type="AlphaFoldDB" id="A0A1G8N6C8"/>
<dbReference type="PANTHER" id="PTHR12532">
    <property type="entry name" value="TRANSLATIONAL ACTIVATOR OF CYTOCHROME C OXIDASE 1"/>
    <property type="match status" value="1"/>
</dbReference>
<evidence type="ECO:0000256" key="5">
    <source>
        <dbReference type="ARBA" id="ARBA00023163"/>
    </source>
</evidence>
<proteinExistence type="inferred from homology"/>
<evidence type="ECO:0000313" key="9">
    <source>
        <dbReference type="EMBL" id="SDI75738.1"/>
    </source>
</evidence>
<organism evidence="9 10">
    <name type="scientific">Alteribacillus bidgolensis</name>
    <dbReference type="NCBI Taxonomy" id="930129"/>
    <lineage>
        <taxon>Bacteria</taxon>
        <taxon>Bacillati</taxon>
        <taxon>Bacillota</taxon>
        <taxon>Bacilli</taxon>
        <taxon>Bacillales</taxon>
        <taxon>Bacillaceae</taxon>
        <taxon>Alteribacillus</taxon>
    </lineage>
</organism>
<keyword evidence="5 6" id="KW-0804">Transcription</keyword>
<evidence type="ECO:0000256" key="2">
    <source>
        <dbReference type="ARBA" id="ARBA00022490"/>
    </source>
</evidence>
<keyword evidence="4 6" id="KW-0238">DNA-binding</keyword>
<dbReference type="InterPro" id="IPR029072">
    <property type="entry name" value="YebC-like"/>
</dbReference>
<name>A0A1G8N6C8_9BACI</name>
<dbReference type="Pfam" id="PF20772">
    <property type="entry name" value="TACO1_YebC_N"/>
    <property type="match status" value="1"/>
</dbReference>
<dbReference type="RefSeq" id="WP_091586950.1">
    <property type="nucleotide sequence ID" value="NZ_FNDU01000011.1"/>
</dbReference>
<dbReference type="HAMAP" id="MF_00693">
    <property type="entry name" value="Transcrip_reg_TACO1"/>
    <property type="match status" value="1"/>
</dbReference>
<evidence type="ECO:0000256" key="4">
    <source>
        <dbReference type="ARBA" id="ARBA00023125"/>
    </source>
</evidence>
<dbReference type="InterPro" id="IPR026564">
    <property type="entry name" value="Transcrip_reg_TACO1-like_dom3"/>
</dbReference>
<gene>
    <name evidence="9" type="ORF">SAMN05216352_111124</name>
</gene>
<feature type="domain" description="TACO1/YebC-like N-terminal" evidence="8">
    <location>
        <begin position="5"/>
        <end position="76"/>
    </location>
</feature>
<dbReference type="EMBL" id="FNDU01000011">
    <property type="protein sequence ID" value="SDI75738.1"/>
    <property type="molecule type" value="Genomic_DNA"/>
</dbReference>
<dbReference type="InterPro" id="IPR017856">
    <property type="entry name" value="Integrase-like_N"/>
</dbReference>
<keyword evidence="2 6" id="KW-0963">Cytoplasm</keyword>
<dbReference type="NCBIfam" id="NF009044">
    <property type="entry name" value="PRK12378.1"/>
    <property type="match status" value="1"/>
</dbReference>